<organism evidence="1 2">
    <name type="scientific">Mucilaginibacter ginkgonis</name>
    <dbReference type="NCBI Taxonomy" id="2682091"/>
    <lineage>
        <taxon>Bacteria</taxon>
        <taxon>Pseudomonadati</taxon>
        <taxon>Bacteroidota</taxon>
        <taxon>Sphingobacteriia</taxon>
        <taxon>Sphingobacteriales</taxon>
        <taxon>Sphingobacteriaceae</taxon>
        <taxon>Mucilaginibacter</taxon>
    </lineage>
</organism>
<dbReference type="KEGG" id="mgik:GO620_003660"/>
<name>A0A6I4IP86_9SPHI</name>
<protein>
    <submittedName>
        <fullName evidence="1">Uncharacterized protein</fullName>
    </submittedName>
</protein>
<evidence type="ECO:0000313" key="1">
    <source>
        <dbReference type="EMBL" id="QQL50562.1"/>
    </source>
</evidence>
<dbReference type="Proteomes" id="UP000429232">
    <property type="component" value="Chromosome"/>
</dbReference>
<gene>
    <name evidence="1" type="ORF">GO620_003660</name>
</gene>
<keyword evidence="2" id="KW-1185">Reference proteome</keyword>
<dbReference type="RefSeq" id="WP_157526440.1">
    <property type="nucleotide sequence ID" value="NZ_CP066775.1"/>
</dbReference>
<dbReference type="AlphaFoldDB" id="A0A6I4IP86"/>
<evidence type="ECO:0000313" key="2">
    <source>
        <dbReference type="Proteomes" id="UP000429232"/>
    </source>
</evidence>
<sequence length="106" mass="11734">MKYVGIIFSVYMTLLAVLPCRDSDDFGDMVKSYTTFTKSHSGDEKAGKETCTPFCTCSCCSTVRTLTPYHHVGSVFIQEVKKTFGEPTVPALLEQSISIWQPPQIG</sequence>
<dbReference type="EMBL" id="CP066775">
    <property type="protein sequence ID" value="QQL50562.1"/>
    <property type="molecule type" value="Genomic_DNA"/>
</dbReference>
<accession>A0A6I4IP86</accession>
<reference evidence="1 2" key="1">
    <citation type="submission" date="2020-12" db="EMBL/GenBank/DDBJ databases">
        <title>HMF7856_wgs.fasta genome submission.</title>
        <authorList>
            <person name="Kang H."/>
            <person name="Kim H."/>
            <person name="Joh K."/>
        </authorList>
    </citation>
    <scope>NUCLEOTIDE SEQUENCE [LARGE SCALE GENOMIC DNA]</scope>
    <source>
        <strain evidence="1 2">HMF7856</strain>
    </source>
</reference>
<proteinExistence type="predicted"/>
<dbReference type="Pfam" id="PF20365">
    <property type="entry name" value="DUF6660"/>
    <property type="match status" value="1"/>
</dbReference>
<dbReference type="InterPro" id="IPR046601">
    <property type="entry name" value="DUF6660"/>
</dbReference>